<dbReference type="Gene3D" id="1.10.3020.10">
    <property type="entry name" value="alpha-amino acid ester hydrolase ( Helical cap domain)"/>
    <property type="match status" value="1"/>
</dbReference>
<dbReference type="KEGG" id="woc:BA177_16735"/>
<evidence type="ECO:0000259" key="2">
    <source>
        <dbReference type="SMART" id="SM00939"/>
    </source>
</evidence>
<proteinExistence type="predicted"/>
<name>A0A193LJN4_9GAMM</name>
<dbReference type="PANTHER" id="PTHR43056:SF10">
    <property type="entry name" value="COCE_NOND FAMILY, PUTATIVE (AFU_ORTHOLOGUE AFUA_7G00600)-RELATED"/>
    <property type="match status" value="1"/>
</dbReference>
<dbReference type="SUPFAM" id="SSF49785">
    <property type="entry name" value="Galactose-binding domain-like"/>
    <property type="match status" value="1"/>
</dbReference>
<dbReference type="EMBL" id="CP016268">
    <property type="protein sequence ID" value="ANO52609.1"/>
    <property type="molecule type" value="Genomic_DNA"/>
</dbReference>
<dbReference type="PANTHER" id="PTHR43056">
    <property type="entry name" value="PEPTIDASE S9 PROLYL OLIGOPEPTIDASE"/>
    <property type="match status" value="1"/>
</dbReference>
<protein>
    <recommendedName>
        <fullName evidence="2">Xaa-Pro dipeptidyl-peptidase C-terminal domain-containing protein</fullName>
    </recommendedName>
</protein>
<organism evidence="3 4">
    <name type="scientific">Woeseia oceani</name>
    <dbReference type="NCBI Taxonomy" id="1548547"/>
    <lineage>
        <taxon>Bacteria</taxon>
        <taxon>Pseudomonadati</taxon>
        <taxon>Pseudomonadota</taxon>
        <taxon>Gammaproteobacteria</taxon>
        <taxon>Woeseiales</taxon>
        <taxon>Woeseiaceae</taxon>
        <taxon>Woeseia</taxon>
    </lineage>
</organism>
<dbReference type="GO" id="GO:0008239">
    <property type="term" value="F:dipeptidyl-peptidase activity"/>
    <property type="evidence" value="ECO:0007669"/>
    <property type="project" value="InterPro"/>
</dbReference>
<dbReference type="NCBIfam" id="TIGR00976">
    <property type="entry name" value="CocE_NonD"/>
    <property type="match status" value="1"/>
</dbReference>
<dbReference type="Proteomes" id="UP000092695">
    <property type="component" value="Chromosome"/>
</dbReference>
<dbReference type="Pfam" id="PF08530">
    <property type="entry name" value="PepX_C"/>
    <property type="match status" value="1"/>
</dbReference>
<sequence>MAMMRRLDLALSAIVVLVLAACTKSPLQSPQLAMIPMPDGVHLAADIYLPAKSDGPYPVLLEYLPYRRVESRARNLQLYSYFLERGYAVARVDIRGTGNSEGRLIPYEYSAEELDDGEVVIDWLAKQDFANGNVAMFGISWGGFNAIQLAGRNPPALKAFIAVDATEDLYQEDVHYIDGILHVDSWLMSQEVDNARPGAPEFEIDQAYFENRFDTEPWTLSYLRHQRYDAFWNRESIRDIHRKIRIPSLHIGGWYDGYRDSLPRMLESLNAPAKAIIGPWTHAFPHDPWPNPGMEWRDEAVQFLDQWLRGVDNGYHDGPELVAYLRDWHPPQTDLEYINGRWQNIAVWPPANRDTLTLRAQGDHSLTTSTSTDAAVHALQYRPSKGIEAGGPVMWWGDIAPDQRPTDAHSLVYDSEPLNEAVKILGLPLAELNVAASASRANWFVRLSDVAPDGQVTLITGAGFNGTHRDSASEPQDIVAGEFFPLDIELHFTSWVFAKGHRIRISVSNAQWPMFWPTPEPMTTELRVGGDSGARITLPLLPADSAPAADFLPPADNPALDGYATLDSGNASGYGEVSAIKRDPKTNEAVVTLENASSSRFPWGIETWRESIEHRTSDEQPQNTSVRGQHSIEVQLADRTLLWEGELHLRSDRNNLYYDFQRRLSQDGKQIRQKRWTETIPRDYQ</sequence>
<dbReference type="InterPro" id="IPR000383">
    <property type="entry name" value="Xaa-Pro-like_dom"/>
</dbReference>
<dbReference type="InterPro" id="IPR029058">
    <property type="entry name" value="AB_hydrolase_fold"/>
</dbReference>
<dbReference type="SMART" id="SM00939">
    <property type="entry name" value="PepX_C"/>
    <property type="match status" value="1"/>
</dbReference>
<dbReference type="PROSITE" id="PS51257">
    <property type="entry name" value="PROKAR_LIPOPROTEIN"/>
    <property type="match status" value="1"/>
</dbReference>
<keyword evidence="4" id="KW-1185">Reference proteome</keyword>
<dbReference type="Gene3D" id="3.40.50.1820">
    <property type="entry name" value="alpha/beta hydrolase"/>
    <property type="match status" value="1"/>
</dbReference>
<reference evidence="3 4" key="1">
    <citation type="submission" date="2016-06" db="EMBL/GenBank/DDBJ databases">
        <title>Complete genome sequence of a deep-branching marine Gamma Proteobacterium Woeseia oceani type strain XK5.</title>
        <authorList>
            <person name="Mu D."/>
            <person name="Du Z."/>
        </authorList>
    </citation>
    <scope>NUCLEOTIDE SEQUENCE [LARGE SCALE GENOMIC DNA]</scope>
    <source>
        <strain evidence="3 4">XK5</strain>
    </source>
</reference>
<evidence type="ECO:0000313" key="3">
    <source>
        <dbReference type="EMBL" id="ANO52609.1"/>
    </source>
</evidence>
<dbReference type="InterPro" id="IPR050585">
    <property type="entry name" value="Xaa-Pro_dipeptidyl-ppase/CocE"/>
</dbReference>
<dbReference type="Pfam" id="PF02129">
    <property type="entry name" value="Peptidase_S15"/>
    <property type="match status" value="1"/>
</dbReference>
<dbReference type="InterPro" id="IPR005674">
    <property type="entry name" value="CocE/Ser_esterase"/>
</dbReference>
<dbReference type="SUPFAM" id="SSF53474">
    <property type="entry name" value="alpha/beta-Hydrolases"/>
    <property type="match status" value="1"/>
</dbReference>
<keyword evidence="1" id="KW-0378">Hydrolase</keyword>
<dbReference type="STRING" id="1548547.BA177_16735"/>
<evidence type="ECO:0000256" key="1">
    <source>
        <dbReference type="ARBA" id="ARBA00022801"/>
    </source>
</evidence>
<dbReference type="AlphaFoldDB" id="A0A193LJN4"/>
<feature type="domain" description="Xaa-Pro dipeptidyl-peptidase C-terminal" evidence="2">
    <location>
        <begin position="301"/>
        <end position="537"/>
    </location>
</feature>
<dbReference type="InterPro" id="IPR013736">
    <property type="entry name" value="Xaa-Pro_dipept_C"/>
</dbReference>
<dbReference type="InterPro" id="IPR008979">
    <property type="entry name" value="Galactose-bd-like_sf"/>
</dbReference>
<evidence type="ECO:0000313" key="4">
    <source>
        <dbReference type="Proteomes" id="UP000092695"/>
    </source>
</evidence>
<dbReference type="Gene3D" id="2.60.120.260">
    <property type="entry name" value="Galactose-binding domain-like"/>
    <property type="match status" value="1"/>
</dbReference>
<accession>A0A193LJN4</accession>
<gene>
    <name evidence="3" type="ORF">BA177_16735</name>
</gene>